<sequence>MKKGGKGKKVGACTAAGNCFAAGTMVWLGSCDTDGRSQQRIEQVRLGQRVLTWLAGESSGEHAAADTGIDPASWRVVHLRWDYPDGGGSVEAELLRSADWMIAHSVPPVGQTIRLDLPEMGAEGNAIVTAIEACPEIAPGCGRLVVSRFRHSQGEVYELRLVGSDGISRFRGAS</sequence>
<keyword evidence="2" id="KW-1185">Reference proteome</keyword>
<organism evidence="1">
    <name type="scientific">Tuwongella immobilis</name>
    <dbReference type="NCBI Taxonomy" id="692036"/>
    <lineage>
        <taxon>Bacteria</taxon>
        <taxon>Pseudomonadati</taxon>
        <taxon>Planctomycetota</taxon>
        <taxon>Planctomycetia</taxon>
        <taxon>Gemmatales</taxon>
        <taxon>Gemmataceae</taxon>
        <taxon>Tuwongella</taxon>
    </lineage>
</organism>
<evidence type="ECO:0000313" key="1">
    <source>
        <dbReference type="EMBL" id="VIP03729.1"/>
    </source>
</evidence>
<evidence type="ECO:0000313" key="2">
    <source>
        <dbReference type="Proteomes" id="UP000464378"/>
    </source>
</evidence>
<name>A0A6C2YRD6_9BACT</name>
<dbReference type="KEGG" id="tim:GMBLW1_02310"/>
<dbReference type="AlphaFoldDB" id="A0A6C2YRD6"/>
<reference evidence="1" key="1">
    <citation type="submission" date="2019-04" db="EMBL/GenBank/DDBJ databases">
        <authorList>
            <consortium name="Science for Life Laboratories"/>
        </authorList>
    </citation>
    <scope>NUCLEOTIDE SEQUENCE</scope>
    <source>
        <strain evidence="1">MBLW1</strain>
    </source>
</reference>
<gene>
    <name evidence="1" type="ORF">GMBLW1_02310</name>
</gene>
<dbReference type="Proteomes" id="UP000464378">
    <property type="component" value="Chromosome"/>
</dbReference>
<dbReference type="InParanoid" id="A0A6C2YRD6"/>
<dbReference type="EMBL" id="LR586016">
    <property type="protein sequence ID" value="VIP03729.1"/>
    <property type="molecule type" value="Genomic_DNA"/>
</dbReference>
<accession>A0A6C2YRD6</accession>
<proteinExistence type="predicted"/>
<dbReference type="EMBL" id="LR593887">
    <property type="protein sequence ID" value="VTS04826.1"/>
    <property type="molecule type" value="Genomic_DNA"/>
</dbReference>
<protein>
    <submittedName>
        <fullName evidence="1">Uncharacterized protein</fullName>
    </submittedName>
</protein>
<dbReference type="PROSITE" id="PS51257">
    <property type="entry name" value="PROKAR_LIPOPROTEIN"/>
    <property type="match status" value="1"/>
</dbReference>